<feature type="domain" description="JmjC" evidence="1">
    <location>
        <begin position="366"/>
        <end position="526"/>
    </location>
</feature>
<protein>
    <submittedName>
        <fullName evidence="2">Clavaminate synthase-like protein</fullName>
    </submittedName>
</protein>
<dbReference type="SMART" id="SM00558">
    <property type="entry name" value="JmjC"/>
    <property type="match status" value="1"/>
</dbReference>
<dbReference type="PANTHER" id="PTHR12461">
    <property type="entry name" value="HYPOXIA-INDUCIBLE FACTOR 1 ALPHA INHIBITOR-RELATED"/>
    <property type="match status" value="1"/>
</dbReference>
<dbReference type="SUPFAM" id="SSF51197">
    <property type="entry name" value="Clavaminate synthase-like"/>
    <property type="match status" value="1"/>
</dbReference>
<evidence type="ECO:0000313" key="2">
    <source>
        <dbReference type="EMBL" id="EPE31110.1"/>
    </source>
</evidence>
<keyword evidence="3" id="KW-1185">Reference proteome</keyword>
<dbReference type="HOGENOM" id="CLU_016785_0_0_1"/>
<dbReference type="KEGG" id="glz:GLAREA_04077"/>
<organism evidence="2 3">
    <name type="scientific">Glarea lozoyensis (strain ATCC 20868 / MF5171)</name>
    <dbReference type="NCBI Taxonomy" id="1116229"/>
    <lineage>
        <taxon>Eukaryota</taxon>
        <taxon>Fungi</taxon>
        <taxon>Dikarya</taxon>
        <taxon>Ascomycota</taxon>
        <taxon>Pezizomycotina</taxon>
        <taxon>Leotiomycetes</taxon>
        <taxon>Helotiales</taxon>
        <taxon>Helotiaceae</taxon>
        <taxon>Glarea</taxon>
    </lineage>
</organism>
<dbReference type="PROSITE" id="PS51184">
    <property type="entry name" value="JMJC"/>
    <property type="match status" value="1"/>
</dbReference>
<reference evidence="2 3" key="1">
    <citation type="journal article" date="2013" name="BMC Genomics">
        <title>Genomics-driven discovery of the pneumocandin biosynthetic gene cluster in the fungus Glarea lozoyensis.</title>
        <authorList>
            <person name="Chen L."/>
            <person name="Yue Q."/>
            <person name="Zhang X."/>
            <person name="Xiang M."/>
            <person name="Wang C."/>
            <person name="Li S."/>
            <person name="Che Y."/>
            <person name="Ortiz-Lopez F.J."/>
            <person name="Bills G.F."/>
            <person name="Liu X."/>
            <person name="An Z."/>
        </authorList>
    </citation>
    <scope>NUCLEOTIDE SEQUENCE [LARGE SCALE GENOMIC DNA]</scope>
    <source>
        <strain evidence="3">ATCC 20868 / MF5171</strain>
    </source>
</reference>
<dbReference type="OMA" id="VPDYCYI"/>
<evidence type="ECO:0000313" key="3">
    <source>
        <dbReference type="Proteomes" id="UP000016922"/>
    </source>
</evidence>
<name>S3CZS0_GLAL2</name>
<dbReference type="InterPro" id="IPR003347">
    <property type="entry name" value="JmjC_dom"/>
</dbReference>
<dbReference type="eggNOG" id="KOG2132">
    <property type="taxonomic scope" value="Eukaryota"/>
</dbReference>
<dbReference type="EMBL" id="KE145363">
    <property type="protein sequence ID" value="EPE31110.1"/>
    <property type="molecule type" value="Genomic_DNA"/>
</dbReference>
<dbReference type="STRING" id="1116229.S3CZS0"/>
<dbReference type="PANTHER" id="PTHR12461:SF101">
    <property type="entry name" value="TRNA WYBUTOSINE-SYNTHESIZING PROTEIN 4"/>
    <property type="match status" value="1"/>
</dbReference>
<dbReference type="OrthoDB" id="47172at2759"/>
<dbReference type="InterPro" id="IPR041667">
    <property type="entry name" value="Cupin_8"/>
</dbReference>
<dbReference type="AlphaFoldDB" id="S3CZS0"/>
<dbReference type="FunFam" id="2.60.120.650:FF:000046">
    <property type="entry name" value="JmjC domain-containing protein D"/>
    <property type="match status" value="1"/>
</dbReference>
<dbReference type="Gene3D" id="2.60.120.650">
    <property type="entry name" value="Cupin"/>
    <property type="match status" value="1"/>
</dbReference>
<dbReference type="RefSeq" id="XP_008082521.1">
    <property type="nucleotide sequence ID" value="XM_008084330.1"/>
</dbReference>
<dbReference type="Proteomes" id="UP000016922">
    <property type="component" value="Unassembled WGS sequence"/>
</dbReference>
<sequence length="562" mass="64364">MAPEAPEIVDHRIVGDEIARDNTEKFIHFCLDSMRTMRRYLQNNEAPDTDRAFVLIQPCGRAILDLLENLANWLLVQTDPTDEFILGRANDLIEMAQERLYMYPYQNVPACWTALFRAASLVKVTALALRDSWGKIAEKDGVSITTGKITPFSDDIIDRMVEALDTSTITAGPTPDVEGRIRMMHFFDLLENLNNALECAKGRESLDIYYSYIKFPKSKAFVPPVKYPPMQRLFSNFSPQDFQRHMLHPTVGSVGPEPLIIRNAIDDWPAMSTRPWSRPSYLLAKTIHGRRLVPIELGRSYVDSDWGQKIITFKKFLDDYMMKEENDVQGQTGYLAQYALFRQIPGLKEDIKIPEYCHVETSEPHDTSPLAEDHRQIPILKNPIINAWFGPSGTISPLHVDPHHNILAQVVGRKYVRLYAPKYSHMLYPRGVNENGINMNNNSQVEVEIIEGWDCGADRQERAQKEFPKFSKARYFDYILEEGECLYIPVGWWHYVRSLSPSFSVNFWFNRDEPLEPDPDVEGSKDDVTPSDMEVAGSDFQSTTPVTQFLDHGAFVISWTDA</sequence>
<dbReference type="GeneID" id="19463132"/>
<proteinExistence type="predicted"/>
<evidence type="ECO:0000259" key="1">
    <source>
        <dbReference type="PROSITE" id="PS51184"/>
    </source>
</evidence>
<dbReference type="Pfam" id="PF13621">
    <property type="entry name" value="Cupin_8"/>
    <property type="match status" value="1"/>
</dbReference>
<accession>S3CZS0</accession>
<gene>
    <name evidence="2" type="ORF">GLAREA_04077</name>
</gene>